<feature type="region of interest" description="Disordered" evidence="1">
    <location>
        <begin position="952"/>
        <end position="1010"/>
    </location>
</feature>
<feature type="compositionally biased region" description="Polar residues" evidence="1">
    <location>
        <begin position="256"/>
        <end position="280"/>
    </location>
</feature>
<dbReference type="GO" id="GO:0045893">
    <property type="term" value="P:positive regulation of DNA-templated transcription"/>
    <property type="evidence" value="ECO:0007669"/>
    <property type="project" value="TreeGrafter"/>
</dbReference>
<evidence type="ECO:0000313" key="3">
    <source>
        <dbReference type="Proteomes" id="UP001154282"/>
    </source>
</evidence>
<feature type="compositionally biased region" description="Low complexity" evidence="1">
    <location>
        <begin position="818"/>
        <end position="833"/>
    </location>
</feature>
<feature type="compositionally biased region" description="Basic and acidic residues" evidence="1">
    <location>
        <begin position="793"/>
        <end position="814"/>
    </location>
</feature>
<evidence type="ECO:0000256" key="1">
    <source>
        <dbReference type="SAM" id="MobiDB-lite"/>
    </source>
</evidence>
<feature type="region of interest" description="Disordered" evidence="1">
    <location>
        <begin position="735"/>
        <end position="922"/>
    </location>
</feature>
<feature type="compositionally biased region" description="Polar residues" evidence="1">
    <location>
        <begin position="471"/>
        <end position="485"/>
    </location>
</feature>
<feature type="region of interest" description="Disordered" evidence="1">
    <location>
        <begin position="118"/>
        <end position="143"/>
    </location>
</feature>
<feature type="compositionally biased region" description="Acidic residues" evidence="1">
    <location>
        <begin position="430"/>
        <end position="439"/>
    </location>
</feature>
<gene>
    <name evidence="2" type="ORF">LITE_LOCUS836</name>
</gene>
<feature type="compositionally biased region" description="Basic and acidic residues" evidence="1">
    <location>
        <begin position="735"/>
        <end position="746"/>
    </location>
</feature>
<dbReference type="EMBL" id="CAMGYJ010000002">
    <property type="protein sequence ID" value="CAI0376056.1"/>
    <property type="molecule type" value="Genomic_DNA"/>
</dbReference>
<evidence type="ECO:0000313" key="2">
    <source>
        <dbReference type="EMBL" id="CAI0376056.1"/>
    </source>
</evidence>
<feature type="compositionally biased region" description="Low complexity" evidence="1">
    <location>
        <begin position="879"/>
        <end position="892"/>
    </location>
</feature>
<sequence>MDPRTLLDHALFQLTPTRTRCDLVIFAVAGGGGSEKLASGLLEPFVCHLKTARDQISKGGYSIILRPSSSPNSSWFTKATLQRFVRFVNTPEVLERFVTIERELDQIESSVQSNELSNIDADGNYKPTASSKNGAGDAASEENSKVHLQRALESRKSIIRKEQAMAYARALVTGFELDCIYDLISFADAFGASRLREACINFMELCKKKNQDRLWMDEVVAMQAAQLELPSLRSSGIILAGEESYPGGQLSGGRLNGSNDASETATSLGSVDLSQDSSLPPSADGRGQVPVPWPNQHPHYMHNFQGPVYQQMGPYQGYGFPGAQFPSPYFPGNMQWPPTADDSNFSSSRNRKKSSSRADSNREDDSPGTGSSSNNDSDENEHNGRQLSSDENVRRKKHGKKKSSRRTVVIRNINYITSKRDGEKSTGETSGDEDEEFIDGEALKQQVEDAVGSLERRSKSTSSRRQKKSQHNNNASDQENTNMNAKNLDGQGKDQWGAFQSLLLKDNDADSSEFNMESENVRKQGMLADDSFMSTNRYTASDVQSQIRNFEGGANGRGLLLKKGDDSYDELLFSQRKDKSENIHLQAAVSDYSSESRLIKVQKEGDWLVGNQIDKSVNKNGSGDISLFDGDHFRDEKNNNKDVMADDSFMIQARSFGNEASDSVLRTDISMVGDVSEVAQCDNGTLDKAKGFSNSCEPDDLFMVLGRDSAADQHTIPSWTPEIDYQNDILSAEANRKRSPVEKSATEDEVVPVSKKTNGKSKVSNGPLGRSKSEIPSRTKKPPLGSRTTIPKSKSEREEESRKRAEALKLERQKRIAARGSASSSSPLTASRRNPTGTSKDRKPKIQSPSSSQDGKKTVFRSSTIDRLAAARTTPKVESTTQSKSKSAVSKANVLQQKGAAGDKNKKPSAKPMKSDVTQKKITAQKSTELLLAAQATPPSNDTADLIEMKELERLPVEKNEESTVNLSNGTDGKGCNGASILIEPSADTTPLKGDTPAAPTLAKGGLASSDDLMEDISGVMIHPTPDSPDKQPNQYAANVVEDEKSNVHQALPQHSEIDISTPPPNEVNAESIHTRKKWNSGETSPKGAKGFRKLLFFAKKG</sequence>
<feature type="compositionally biased region" description="Basic and acidic residues" evidence="1">
    <location>
        <begin position="952"/>
        <end position="962"/>
    </location>
</feature>
<keyword evidence="3" id="KW-1185">Reference proteome</keyword>
<dbReference type="Proteomes" id="UP001154282">
    <property type="component" value="Unassembled WGS sequence"/>
</dbReference>
<reference evidence="2" key="1">
    <citation type="submission" date="2022-08" db="EMBL/GenBank/DDBJ databases">
        <authorList>
            <person name="Gutierrez-Valencia J."/>
        </authorList>
    </citation>
    <scope>NUCLEOTIDE SEQUENCE</scope>
</reference>
<dbReference type="AlphaFoldDB" id="A0AAV0GSQ5"/>
<comment type="caution">
    <text evidence="2">The sequence shown here is derived from an EMBL/GenBank/DDBJ whole genome shotgun (WGS) entry which is preliminary data.</text>
</comment>
<dbReference type="GO" id="GO:0009416">
    <property type="term" value="P:response to light stimulus"/>
    <property type="evidence" value="ECO:0007669"/>
    <property type="project" value="TreeGrafter"/>
</dbReference>
<protein>
    <recommendedName>
        <fullName evidence="4">COP1-interacting protein 7</fullName>
    </recommendedName>
</protein>
<feature type="compositionally biased region" description="Basic residues" evidence="1">
    <location>
        <begin position="394"/>
        <end position="405"/>
    </location>
</feature>
<feature type="region of interest" description="Disordered" evidence="1">
    <location>
        <begin position="249"/>
        <end position="305"/>
    </location>
</feature>
<dbReference type="PANTHER" id="PTHR31008:SF4">
    <property type="entry name" value="COP1-INTERACTING PROTEIN 7"/>
    <property type="match status" value="1"/>
</dbReference>
<name>A0AAV0GSQ5_9ROSI</name>
<proteinExistence type="predicted"/>
<feature type="region of interest" description="Disordered" evidence="1">
    <location>
        <begin position="329"/>
        <end position="492"/>
    </location>
</feature>
<accession>A0AAV0GSQ5</accession>
<dbReference type="PANTHER" id="PTHR31008">
    <property type="entry name" value="COP1-INTERACTING PROTEIN-RELATED"/>
    <property type="match status" value="1"/>
</dbReference>
<organism evidence="2 3">
    <name type="scientific">Linum tenue</name>
    <dbReference type="NCBI Taxonomy" id="586396"/>
    <lineage>
        <taxon>Eukaryota</taxon>
        <taxon>Viridiplantae</taxon>
        <taxon>Streptophyta</taxon>
        <taxon>Embryophyta</taxon>
        <taxon>Tracheophyta</taxon>
        <taxon>Spermatophyta</taxon>
        <taxon>Magnoliopsida</taxon>
        <taxon>eudicotyledons</taxon>
        <taxon>Gunneridae</taxon>
        <taxon>Pentapetalae</taxon>
        <taxon>rosids</taxon>
        <taxon>fabids</taxon>
        <taxon>Malpighiales</taxon>
        <taxon>Linaceae</taxon>
        <taxon>Linum</taxon>
    </lineage>
</organism>
<evidence type="ECO:0008006" key="4">
    <source>
        <dbReference type="Google" id="ProtNLM"/>
    </source>
</evidence>